<dbReference type="EMBL" id="CAJHJT010000056">
    <property type="protein sequence ID" value="CAD7012881.1"/>
    <property type="molecule type" value="Genomic_DNA"/>
</dbReference>
<organism evidence="2 3">
    <name type="scientific">Ceratitis capitata</name>
    <name type="common">Mediterranean fruit fly</name>
    <name type="synonym">Tephritis capitata</name>
    <dbReference type="NCBI Taxonomy" id="7213"/>
    <lineage>
        <taxon>Eukaryota</taxon>
        <taxon>Metazoa</taxon>
        <taxon>Ecdysozoa</taxon>
        <taxon>Arthropoda</taxon>
        <taxon>Hexapoda</taxon>
        <taxon>Insecta</taxon>
        <taxon>Pterygota</taxon>
        <taxon>Neoptera</taxon>
        <taxon>Endopterygota</taxon>
        <taxon>Diptera</taxon>
        <taxon>Brachycera</taxon>
        <taxon>Muscomorpha</taxon>
        <taxon>Tephritoidea</taxon>
        <taxon>Tephritidae</taxon>
        <taxon>Ceratitis</taxon>
        <taxon>Ceratitis</taxon>
    </lineage>
</organism>
<name>A0A811VD13_CERCA</name>
<feature type="region of interest" description="Disordered" evidence="1">
    <location>
        <begin position="1"/>
        <end position="58"/>
    </location>
</feature>
<protein>
    <submittedName>
        <fullName evidence="2">(Mediterranean fruit fly) hypothetical protein</fullName>
    </submittedName>
</protein>
<sequence length="96" mass="10628">MRFGNDIDKELKQRMGSSEESAPKCREKPMRKAPLERVTDPTGARAGQSSTKSGHMENFDVNSEAAVAVENGVASANCKKCKRQSAKQTDGRWQER</sequence>
<dbReference type="AlphaFoldDB" id="A0A811VD13"/>
<proteinExistence type="predicted"/>
<accession>A0A811VD13</accession>
<feature type="compositionally biased region" description="Basic and acidic residues" evidence="1">
    <location>
        <begin position="1"/>
        <end position="13"/>
    </location>
</feature>
<reference evidence="2" key="1">
    <citation type="submission" date="2020-11" db="EMBL/GenBank/DDBJ databases">
        <authorList>
            <person name="Whitehead M."/>
        </authorList>
    </citation>
    <scope>NUCLEOTIDE SEQUENCE</scope>
    <source>
        <strain evidence="2">EGII</strain>
    </source>
</reference>
<keyword evidence="3" id="KW-1185">Reference proteome</keyword>
<comment type="caution">
    <text evidence="2">The sequence shown here is derived from an EMBL/GenBank/DDBJ whole genome shotgun (WGS) entry which is preliminary data.</text>
</comment>
<feature type="region of interest" description="Disordered" evidence="1">
    <location>
        <begin position="75"/>
        <end position="96"/>
    </location>
</feature>
<dbReference type="Proteomes" id="UP000606786">
    <property type="component" value="Unassembled WGS sequence"/>
</dbReference>
<evidence type="ECO:0000313" key="3">
    <source>
        <dbReference type="Proteomes" id="UP000606786"/>
    </source>
</evidence>
<gene>
    <name evidence="2" type="ORF">CCAP1982_LOCUS20980</name>
</gene>
<evidence type="ECO:0000256" key="1">
    <source>
        <dbReference type="SAM" id="MobiDB-lite"/>
    </source>
</evidence>
<evidence type="ECO:0000313" key="2">
    <source>
        <dbReference type="EMBL" id="CAD7012881.1"/>
    </source>
</evidence>
<feature type="compositionally biased region" description="Basic and acidic residues" evidence="1">
    <location>
        <begin position="21"/>
        <end position="39"/>
    </location>
</feature>